<evidence type="ECO:0000259" key="4">
    <source>
        <dbReference type="SMART" id="SM00470"/>
    </source>
</evidence>
<dbReference type="GO" id="GO:0005694">
    <property type="term" value="C:chromosome"/>
    <property type="evidence" value="ECO:0007669"/>
    <property type="project" value="TreeGrafter"/>
</dbReference>
<protein>
    <submittedName>
        <fullName evidence="5">Chromosome partitioning protein, ParB family</fullName>
    </submittedName>
</protein>
<feature type="domain" description="ParB-like N-terminal" evidence="4">
    <location>
        <begin position="34"/>
        <end position="123"/>
    </location>
</feature>
<accession>A0A1M5SDW6</accession>
<dbReference type="InterPro" id="IPR041468">
    <property type="entry name" value="HTH_ParB/Spo0J"/>
</dbReference>
<evidence type="ECO:0000256" key="2">
    <source>
        <dbReference type="ARBA" id="ARBA00006295"/>
    </source>
</evidence>
<gene>
    <name evidence="5" type="ORF">SAMN02745245_01162</name>
</gene>
<dbReference type="PANTHER" id="PTHR33375">
    <property type="entry name" value="CHROMOSOME-PARTITIONING PROTEIN PARB-RELATED"/>
    <property type="match status" value="1"/>
</dbReference>
<organism evidence="5 6">
    <name type="scientific">Anaerosphaera aminiphila DSM 21120</name>
    <dbReference type="NCBI Taxonomy" id="1120995"/>
    <lineage>
        <taxon>Bacteria</taxon>
        <taxon>Bacillati</taxon>
        <taxon>Bacillota</taxon>
        <taxon>Tissierellia</taxon>
        <taxon>Tissierellales</taxon>
        <taxon>Peptoniphilaceae</taxon>
        <taxon>Anaerosphaera</taxon>
    </lineage>
</organism>
<dbReference type="EMBL" id="FQXI01000007">
    <property type="protein sequence ID" value="SHH36744.1"/>
    <property type="molecule type" value="Genomic_DNA"/>
</dbReference>
<dbReference type="RefSeq" id="WP_073184626.1">
    <property type="nucleotide sequence ID" value="NZ_FQXI01000007.1"/>
</dbReference>
<evidence type="ECO:0000256" key="1">
    <source>
        <dbReference type="ARBA" id="ARBA00004453"/>
    </source>
</evidence>
<dbReference type="CDD" id="cd16393">
    <property type="entry name" value="SPO0J_N"/>
    <property type="match status" value="1"/>
</dbReference>
<dbReference type="GO" id="GO:0003677">
    <property type="term" value="F:DNA binding"/>
    <property type="evidence" value="ECO:0007669"/>
    <property type="project" value="UniProtKB-KW"/>
</dbReference>
<dbReference type="InterPro" id="IPR004437">
    <property type="entry name" value="ParB/RepB/Spo0J"/>
</dbReference>
<dbReference type="Pfam" id="PF02195">
    <property type="entry name" value="ParB_N"/>
    <property type="match status" value="1"/>
</dbReference>
<dbReference type="GO" id="GO:0009295">
    <property type="term" value="C:nucleoid"/>
    <property type="evidence" value="ECO:0007669"/>
    <property type="project" value="UniProtKB-SubCell"/>
</dbReference>
<dbReference type="FunFam" id="3.90.1530.30:FF:000001">
    <property type="entry name" value="Chromosome partitioning protein ParB"/>
    <property type="match status" value="1"/>
</dbReference>
<proteinExistence type="inferred from homology"/>
<dbReference type="PANTHER" id="PTHR33375:SF8">
    <property type="entry name" value="NUCLEOID OCCLUSION PROTEIN"/>
    <property type="match status" value="1"/>
</dbReference>
<dbReference type="Gene3D" id="1.10.10.2830">
    <property type="match status" value="1"/>
</dbReference>
<dbReference type="GO" id="GO:0045881">
    <property type="term" value="P:positive regulation of sporulation resulting in formation of a cellular spore"/>
    <property type="evidence" value="ECO:0007669"/>
    <property type="project" value="TreeGrafter"/>
</dbReference>
<dbReference type="InterPro" id="IPR050336">
    <property type="entry name" value="Chromosome_partition/occlusion"/>
</dbReference>
<dbReference type="InterPro" id="IPR036086">
    <property type="entry name" value="ParB/Sulfiredoxin_sf"/>
</dbReference>
<keyword evidence="6" id="KW-1185">Reference proteome</keyword>
<dbReference type="Gene3D" id="3.90.1530.30">
    <property type="match status" value="1"/>
</dbReference>
<dbReference type="Pfam" id="PF17762">
    <property type="entry name" value="HTH_ParB"/>
    <property type="match status" value="1"/>
</dbReference>
<dbReference type="NCBIfam" id="TIGR00180">
    <property type="entry name" value="parB_part"/>
    <property type="match status" value="1"/>
</dbReference>
<reference evidence="5 6" key="1">
    <citation type="submission" date="2016-11" db="EMBL/GenBank/DDBJ databases">
        <authorList>
            <person name="Jaros S."/>
            <person name="Januszkiewicz K."/>
            <person name="Wedrychowicz H."/>
        </authorList>
    </citation>
    <scope>NUCLEOTIDE SEQUENCE [LARGE SCALE GENOMIC DNA]</scope>
    <source>
        <strain evidence="5 6">DSM 21120</strain>
    </source>
</reference>
<sequence length="282" mass="32412">MVKKGGLGRGINNFIKDSEAVEKILNQEDDRGLQKVSMDLITVNKNQARKYFDEDSLNELSNSIREYGVIQPIILRKVDDEYIIIAGERRFRAAKKAGLNEIPAVIKEINSEEADKISLIENIQRKDLNPIEEALGYKNVIDEYKMTQEELSLAIGKSRQYIGNTIRLLKLDERVIKLLQDNLLSISHGKLLLSIKDKDQQYKEAMRIVESGNTVKETTLIFERTKKPEKTDIFKERIREELSSILGTKVSFKGEGKSRKIVIEYYSDEDLSRICETILRSE</sequence>
<dbReference type="SMART" id="SM00470">
    <property type="entry name" value="ParB"/>
    <property type="match status" value="1"/>
</dbReference>
<evidence type="ECO:0000256" key="3">
    <source>
        <dbReference type="ARBA" id="ARBA00023125"/>
    </source>
</evidence>
<comment type="subcellular location">
    <subcellularLocation>
        <location evidence="1">Cytoplasm</location>
        <location evidence="1">Nucleoid</location>
    </subcellularLocation>
</comment>
<dbReference type="InterPro" id="IPR003115">
    <property type="entry name" value="ParB_N"/>
</dbReference>
<dbReference type="OrthoDB" id="9802051at2"/>
<dbReference type="GO" id="GO:0007059">
    <property type="term" value="P:chromosome segregation"/>
    <property type="evidence" value="ECO:0007669"/>
    <property type="project" value="TreeGrafter"/>
</dbReference>
<comment type="similarity">
    <text evidence="2">Belongs to the ParB family.</text>
</comment>
<evidence type="ECO:0000313" key="6">
    <source>
        <dbReference type="Proteomes" id="UP000184032"/>
    </source>
</evidence>
<dbReference type="FunFam" id="1.10.10.2830:FF:000001">
    <property type="entry name" value="Chromosome partitioning protein ParB"/>
    <property type="match status" value="1"/>
</dbReference>
<keyword evidence="3" id="KW-0238">DNA-binding</keyword>
<evidence type="ECO:0000313" key="5">
    <source>
        <dbReference type="EMBL" id="SHH36744.1"/>
    </source>
</evidence>
<name>A0A1M5SDW6_9FIRM</name>
<dbReference type="SUPFAM" id="SSF110849">
    <property type="entry name" value="ParB/Sulfiredoxin"/>
    <property type="match status" value="1"/>
</dbReference>
<dbReference type="AlphaFoldDB" id="A0A1M5SDW6"/>
<dbReference type="STRING" id="1120995.SAMN02745245_01162"/>
<dbReference type="Proteomes" id="UP000184032">
    <property type="component" value="Unassembled WGS sequence"/>
</dbReference>